<feature type="compositionally biased region" description="Low complexity" evidence="2">
    <location>
        <begin position="32"/>
        <end position="41"/>
    </location>
</feature>
<evidence type="ECO:0000259" key="3">
    <source>
        <dbReference type="PROSITE" id="PS51782"/>
    </source>
</evidence>
<evidence type="ECO:0000313" key="4">
    <source>
        <dbReference type="EMBL" id="AKS41439.1"/>
    </source>
</evidence>
<gene>
    <name evidence="4" type="ORF">WM2015_1062</name>
</gene>
<dbReference type="PROSITE" id="PS51782">
    <property type="entry name" value="LYSM"/>
    <property type="match status" value="1"/>
</dbReference>
<dbReference type="SUPFAM" id="SSF48452">
    <property type="entry name" value="TPR-like"/>
    <property type="match status" value="1"/>
</dbReference>
<dbReference type="InterPro" id="IPR019734">
    <property type="entry name" value="TPR_rpt"/>
</dbReference>
<dbReference type="InterPro" id="IPR018392">
    <property type="entry name" value="LysM"/>
</dbReference>
<dbReference type="STRING" id="1579979.WM2015_1062"/>
<dbReference type="PROSITE" id="PS50005">
    <property type="entry name" value="TPR"/>
    <property type="match status" value="1"/>
</dbReference>
<evidence type="ECO:0000313" key="5">
    <source>
        <dbReference type="Proteomes" id="UP000066624"/>
    </source>
</evidence>
<dbReference type="InterPro" id="IPR036779">
    <property type="entry name" value="LysM_dom_sf"/>
</dbReference>
<dbReference type="Gene3D" id="1.25.40.10">
    <property type="entry name" value="Tetratricopeptide repeat domain"/>
    <property type="match status" value="1"/>
</dbReference>
<feature type="repeat" description="TPR" evidence="1">
    <location>
        <begin position="281"/>
        <end position="314"/>
    </location>
</feature>
<accession>A0A0K0XUQ0</accession>
<feature type="domain" description="LysM" evidence="3">
    <location>
        <begin position="108"/>
        <end position="155"/>
    </location>
</feature>
<dbReference type="KEGG" id="wma:WM2015_1062"/>
<sequence length="383" mass="41902">MRSMGVLALVFFLSACQLMENLRLNDEEEEAPAVAEVPAEPLAEREPPRALPPATMQQVIDFLDQGQLDEAETALLSIIDENPGSRLALRFLEQLQSDPVELMGEEFDTVVVQRGDSLSVIAQRELGDALQFFALARYNGIRSPRRMAPGIELKIPQSLRRTEAEPTVDEPVQADAAPTMMAEPEAAPIVAPGAGLTLAGTRLLEAGRAQQAIALLSAGASAGNLDSDGERVLVDAALVRAGELAEAQELQEASIMLDEVDAILSPAARPLLEPARRRLAAERLMLDGIEERRAGRLEPALALFQQAAELDPDNEALLSESRNVRDLLVAQLHDQALIHYRDQALDDAIELWQQVGELDPDFEPARVYLERALALRERLQELD</sequence>
<evidence type="ECO:0000256" key="1">
    <source>
        <dbReference type="PROSITE-ProRule" id="PRU00339"/>
    </source>
</evidence>
<keyword evidence="1" id="KW-0802">TPR repeat</keyword>
<evidence type="ECO:0000256" key="2">
    <source>
        <dbReference type="SAM" id="MobiDB-lite"/>
    </source>
</evidence>
<dbReference type="EMBL" id="CP012154">
    <property type="protein sequence ID" value="AKS41439.1"/>
    <property type="molecule type" value="Genomic_DNA"/>
</dbReference>
<name>A0A0K0XUQ0_9GAMM</name>
<dbReference type="AlphaFoldDB" id="A0A0K0XUQ0"/>
<proteinExistence type="predicted"/>
<dbReference type="InterPro" id="IPR011990">
    <property type="entry name" value="TPR-like_helical_dom_sf"/>
</dbReference>
<keyword evidence="5" id="KW-1185">Reference proteome</keyword>
<feature type="region of interest" description="Disordered" evidence="2">
    <location>
        <begin position="27"/>
        <end position="48"/>
    </location>
</feature>
<protein>
    <recommendedName>
        <fullName evidence="3">LysM domain-containing protein</fullName>
    </recommendedName>
</protein>
<reference evidence="4 5" key="1">
    <citation type="submission" date="2015-07" db="EMBL/GenBank/DDBJ databases">
        <authorList>
            <person name="Noorani M."/>
        </authorList>
    </citation>
    <scope>NUCLEOTIDE SEQUENCE [LARGE SCALE GENOMIC DNA]</scope>
    <source>
        <strain evidence="4 5">KCTC 42284</strain>
    </source>
</reference>
<dbReference type="Proteomes" id="UP000066624">
    <property type="component" value="Chromosome"/>
</dbReference>
<dbReference type="PROSITE" id="PS51257">
    <property type="entry name" value="PROKAR_LIPOPROTEIN"/>
    <property type="match status" value="1"/>
</dbReference>
<dbReference type="SMART" id="SM00028">
    <property type="entry name" value="TPR"/>
    <property type="match status" value="2"/>
</dbReference>
<dbReference type="CDD" id="cd00118">
    <property type="entry name" value="LysM"/>
    <property type="match status" value="1"/>
</dbReference>
<organism evidence="4 5">
    <name type="scientific">Wenzhouxiangella marina</name>
    <dbReference type="NCBI Taxonomy" id="1579979"/>
    <lineage>
        <taxon>Bacteria</taxon>
        <taxon>Pseudomonadati</taxon>
        <taxon>Pseudomonadota</taxon>
        <taxon>Gammaproteobacteria</taxon>
        <taxon>Chromatiales</taxon>
        <taxon>Wenzhouxiangellaceae</taxon>
        <taxon>Wenzhouxiangella</taxon>
    </lineage>
</organism>
<dbReference type="Gene3D" id="3.10.350.10">
    <property type="entry name" value="LysM domain"/>
    <property type="match status" value="1"/>
</dbReference>